<dbReference type="Proteomes" id="UP000316759">
    <property type="component" value="Unassembled WGS sequence"/>
</dbReference>
<feature type="domain" description="C2H2-type" evidence="9">
    <location>
        <begin position="74"/>
        <end position="103"/>
    </location>
</feature>
<dbReference type="AlphaFoldDB" id="A0A504YKQ5"/>
<comment type="caution">
    <text evidence="10">The sequence shown here is derived from an EMBL/GenBank/DDBJ whole genome shotgun (WGS) entry which is preliminary data.</text>
</comment>
<dbReference type="PROSITE" id="PS50157">
    <property type="entry name" value="ZINC_FINGER_C2H2_2"/>
    <property type="match status" value="6"/>
</dbReference>
<evidence type="ECO:0000256" key="3">
    <source>
        <dbReference type="ARBA" id="ARBA00022771"/>
    </source>
</evidence>
<keyword evidence="5" id="KW-0805">Transcription regulation</keyword>
<dbReference type="GO" id="GO:0000978">
    <property type="term" value="F:RNA polymerase II cis-regulatory region sequence-specific DNA binding"/>
    <property type="evidence" value="ECO:0007669"/>
    <property type="project" value="TreeGrafter"/>
</dbReference>
<feature type="compositionally biased region" description="Polar residues" evidence="8">
    <location>
        <begin position="139"/>
        <end position="174"/>
    </location>
</feature>
<feature type="domain" description="C2H2-type" evidence="9">
    <location>
        <begin position="104"/>
        <end position="131"/>
    </location>
</feature>
<keyword evidence="1" id="KW-0479">Metal-binding</keyword>
<dbReference type="PANTHER" id="PTHR23235:SF120">
    <property type="entry name" value="KRUPPEL-LIKE FACTOR 15"/>
    <property type="match status" value="1"/>
</dbReference>
<dbReference type="Gene3D" id="3.30.160.60">
    <property type="entry name" value="Classic Zinc Finger"/>
    <property type="match status" value="6"/>
</dbReference>
<evidence type="ECO:0000259" key="9">
    <source>
        <dbReference type="PROSITE" id="PS50157"/>
    </source>
</evidence>
<dbReference type="Pfam" id="PF00096">
    <property type="entry name" value="zf-C2H2"/>
    <property type="match status" value="5"/>
</dbReference>
<evidence type="ECO:0000256" key="2">
    <source>
        <dbReference type="ARBA" id="ARBA00022737"/>
    </source>
</evidence>
<evidence type="ECO:0000256" key="4">
    <source>
        <dbReference type="ARBA" id="ARBA00022833"/>
    </source>
</evidence>
<dbReference type="STRING" id="46835.A0A504YKQ5"/>
<feature type="region of interest" description="Disordered" evidence="8">
    <location>
        <begin position="328"/>
        <end position="395"/>
    </location>
</feature>
<evidence type="ECO:0000256" key="6">
    <source>
        <dbReference type="ARBA" id="ARBA00023163"/>
    </source>
</evidence>
<keyword evidence="2" id="KW-0677">Repeat</keyword>
<organism evidence="10 11">
    <name type="scientific">Fasciola gigantica</name>
    <name type="common">Giant liver fluke</name>
    <dbReference type="NCBI Taxonomy" id="46835"/>
    <lineage>
        <taxon>Eukaryota</taxon>
        <taxon>Metazoa</taxon>
        <taxon>Spiralia</taxon>
        <taxon>Lophotrochozoa</taxon>
        <taxon>Platyhelminthes</taxon>
        <taxon>Trematoda</taxon>
        <taxon>Digenea</taxon>
        <taxon>Plagiorchiida</taxon>
        <taxon>Echinostomata</taxon>
        <taxon>Echinostomatoidea</taxon>
        <taxon>Fasciolidae</taxon>
        <taxon>Fasciola</taxon>
    </lineage>
</organism>
<evidence type="ECO:0000313" key="10">
    <source>
        <dbReference type="EMBL" id="TPP60909.1"/>
    </source>
</evidence>
<dbReference type="FunFam" id="3.30.160.60:FF:000032">
    <property type="entry name" value="Krueppel-like factor 4"/>
    <property type="match status" value="2"/>
</dbReference>
<keyword evidence="11" id="KW-1185">Reference proteome</keyword>
<evidence type="ECO:0000256" key="5">
    <source>
        <dbReference type="ARBA" id="ARBA00023015"/>
    </source>
</evidence>
<feature type="domain" description="C2H2-type" evidence="9">
    <location>
        <begin position="298"/>
        <end position="325"/>
    </location>
</feature>
<feature type="region of interest" description="Disordered" evidence="8">
    <location>
        <begin position="433"/>
        <end position="453"/>
    </location>
</feature>
<keyword evidence="6" id="KW-0804">Transcription</keyword>
<proteinExistence type="predicted"/>
<feature type="domain" description="C2H2-type" evidence="9">
    <location>
        <begin position="28"/>
        <end position="57"/>
    </location>
</feature>
<dbReference type="PANTHER" id="PTHR23235">
    <property type="entry name" value="KRUEPPEL-LIKE TRANSCRIPTION FACTOR"/>
    <property type="match status" value="1"/>
</dbReference>
<reference evidence="10 11" key="1">
    <citation type="submission" date="2019-04" db="EMBL/GenBank/DDBJ databases">
        <title>Annotation for the trematode Fasciola gigantica.</title>
        <authorList>
            <person name="Choi Y.-J."/>
        </authorList>
    </citation>
    <scope>NUCLEOTIDE SEQUENCE [LARGE SCALE GENOMIC DNA]</scope>
    <source>
        <strain evidence="10">Uganda_cow_1</strain>
    </source>
</reference>
<evidence type="ECO:0000256" key="8">
    <source>
        <dbReference type="SAM" id="MobiDB-lite"/>
    </source>
</evidence>
<dbReference type="EMBL" id="SUNJ01008829">
    <property type="protein sequence ID" value="TPP60909.1"/>
    <property type="molecule type" value="Genomic_DNA"/>
</dbReference>
<dbReference type="InterPro" id="IPR036236">
    <property type="entry name" value="Znf_C2H2_sf"/>
</dbReference>
<dbReference type="InterPro" id="IPR013087">
    <property type="entry name" value="Znf_C2H2_type"/>
</dbReference>
<feature type="compositionally biased region" description="Basic and acidic residues" evidence="8">
    <location>
        <begin position="128"/>
        <end position="138"/>
    </location>
</feature>
<feature type="region of interest" description="Disordered" evidence="8">
    <location>
        <begin position="126"/>
        <end position="187"/>
    </location>
</feature>
<name>A0A504YKQ5_FASGI</name>
<feature type="domain" description="C2H2-type" evidence="9">
    <location>
        <begin position="259"/>
        <end position="297"/>
    </location>
</feature>
<gene>
    <name evidence="10" type="ORF">FGIG_01712</name>
</gene>
<accession>A0A504YKQ5</accession>
<dbReference type="PROSITE" id="PS00028">
    <property type="entry name" value="ZINC_FINGER_C2H2_1"/>
    <property type="match status" value="4"/>
</dbReference>
<dbReference type="SMART" id="SM00355">
    <property type="entry name" value="ZnF_C2H2"/>
    <property type="match status" value="6"/>
</dbReference>
<feature type="compositionally biased region" description="Polar residues" evidence="8">
    <location>
        <begin position="331"/>
        <end position="348"/>
    </location>
</feature>
<sequence>MGLPLECSRLRGSHKKSTNTSSVPAREFVCQYSGCTKSYSKKAHLKAHNYIHTGEKHYVCTYPYAPGVLRGASLDSTPSICGERFTRSDALTRHRRRHEDSKPFVCSVCSLTFRRADHLRSHFHRHERNSLVRKRSDASTESPSNNISTDTTVISDQTSLPPANLTPESGQLLRNSKEFTDTSTSAPIRELVYPESASLLPSNHQSEQSTKMLTDAPSALSIRKFVCPYSGCEKSYMKRSYLRAHMCIHTGEKPYVCTYPCDSGGASSDSTPSICGERFGRSDELTRHRRRHEDLRPFVCSVCSRAFRRADHRRVHLRRHERDSLLKTRFAASTESPSENTSTDTPIVSDQRLPIKSNEEEDLPYVKQPVPTGKEFSHSTSSRPSTPSQTTTTSTAIPPLSCVLLTGTFVCLLPTDLLTNLIMSSVSAQLAQTVSDSPSPTTSHSTPTNHVDS</sequence>
<dbReference type="GO" id="GO:0008270">
    <property type="term" value="F:zinc ion binding"/>
    <property type="evidence" value="ECO:0007669"/>
    <property type="project" value="UniProtKB-KW"/>
</dbReference>
<feature type="compositionally biased region" description="Low complexity" evidence="8">
    <location>
        <begin position="378"/>
        <end position="395"/>
    </location>
</feature>
<feature type="domain" description="C2H2-type" evidence="9">
    <location>
        <begin position="225"/>
        <end position="254"/>
    </location>
</feature>
<protein>
    <submittedName>
        <fullName evidence="10">Krueppel factor 1</fullName>
    </submittedName>
</protein>
<keyword evidence="4" id="KW-0862">Zinc</keyword>
<evidence type="ECO:0000256" key="1">
    <source>
        <dbReference type="ARBA" id="ARBA00022723"/>
    </source>
</evidence>
<dbReference type="SUPFAM" id="SSF57667">
    <property type="entry name" value="beta-beta-alpha zinc fingers"/>
    <property type="match status" value="4"/>
</dbReference>
<evidence type="ECO:0000313" key="11">
    <source>
        <dbReference type="Proteomes" id="UP000316759"/>
    </source>
</evidence>
<dbReference type="GO" id="GO:0000981">
    <property type="term" value="F:DNA-binding transcription factor activity, RNA polymerase II-specific"/>
    <property type="evidence" value="ECO:0007669"/>
    <property type="project" value="TreeGrafter"/>
</dbReference>
<evidence type="ECO:0000256" key="7">
    <source>
        <dbReference type="PROSITE-ProRule" id="PRU00042"/>
    </source>
</evidence>
<keyword evidence="3 7" id="KW-0863">Zinc-finger</keyword>
<dbReference type="OrthoDB" id="4748970at2759"/>